<accession>A0A0S3PZ15</accession>
<evidence type="ECO:0000313" key="4">
    <source>
        <dbReference type="EMBL" id="BAT61177.1"/>
    </source>
</evidence>
<dbReference type="PROSITE" id="PS50830">
    <property type="entry name" value="TNASE_3"/>
    <property type="match status" value="1"/>
</dbReference>
<feature type="domain" description="TNase-like" evidence="3">
    <location>
        <begin position="50"/>
        <end position="161"/>
    </location>
</feature>
<dbReference type="SMART" id="SM00318">
    <property type="entry name" value="SNc"/>
    <property type="match status" value="1"/>
</dbReference>
<dbReference type="EMBL" id="AP014946">
    <property type="protein sequence ID" value="BAT61177.1"/>
    <property type="molecule type" value="Genomic_DNA"/>
</dbReference>
<dbReference type="OrthoDB" id="9805504at2"/>
<evidence type="ECO:0000256" key="2">
    <source>
        <dbReference type="SAM" id="Phobius"/>
    </source>
</evidence>
<sequence length="179" mass="19489">MRGSSYTKRNLGSFSPRTRNLVIWLLVVGAIAAVGWWREQSTPALSGQARVIDGDSLWVGSTEIRIYGIDAVELHQSCTRAGQPWSCGSEAAQALRRAINGRAVSCRSKDRDRYGRTVATCSVGGLDLGAAMIKGGYAVAYGAYEADEREARDAGRGIWSSQFEPPGVWRSRNPRRPSP</sequence>
<keyword evidence="2" id="KW-1133">Transmembrane helix</keyword>
<reference evidence="4 5" key="1">
    <citation type="submission" date="2015-08" db="EMBL/GenBank/DDBJ databases">
        <title>Investigation of the bacterial diversity of lava forest soil.</title>
        <authorList>
            <person name="Lee J.S."/>
        </authorList>
    </citation>
    <scope>NUCLEOTIDE SEQUENCE [LARGE SCALE GENOMIC DNA]</scope>
    <source>
        <strain evidence="4 5">GJW-30</strain>
    </source>
</reference>
<dbReference type="SUPFAM" id="SSF50199">
    <property type="entry name" value="Staphylococcal nuclease"/>
    <property type="match status" value="1"/>
</dbReference>
<gene>
    <name evidence="4" type="primary">exoI</name>
    <name evidence="4" type="ORF">GJW-30_1_03734</name>
</gene>
<evidence type="ECO:0000259" key="3">
    <source>
        <dbReference type="PROSITE" id="PS50830"/>
    </source>
</evidence>
<dbReference type="InterPro" id="IPR035437">
    <property type="entry name" value="SNase_OB-fold_sf"/>
</dbReference>
<dbReference type="Pfam" id="PF00565">
    <property type="entry name" value="SNase"/>
    <property type="match status" value="1"/>
</dbReference>
<dbReference type="AlphaFoldDB" id="A0A0S3PZ15"/>
<protein>
    <submittedName>
        <fullName evidence="4">Succinoglycan biosynthesis protein ExoI</fullName>
    </submittedName>
</protein>
<dbReference type="KEGG" id="vgo:GJW-30_1_03734"/>
<dbReference type="InterPro" id="IPR016071">
    <property type="entry name" value="Staphylococal_nuclease_OB-fold"/>
</dbReference>
<feature type="transmembrane region" description="Helical" evidence="2">
    <location>
        <begin position="21"/>
        <end position="38"/>
    </location>
</feature>
<name>A0A0S3PZ15_9BRAD</name>
<keyword evidence="2" id="KW-0812">Transmembrane</keyword>
<dbReference type="Proteomes" id="UP000236884">
    <property type="component" value="Chromosome"/>
</dbReference>
<organism evidence="4 5">
    <name type="scientific">Variibacter gotjawalensis</name>
    <dbReference type="NCBI Taxonomy" id="1333996"/>
    <lineage>
        <taxon>Bacteria</taxon>
        <taxon>Pseudomonadati</taxon>
        <taxon>Pseudomonadota</taxon>
        <taxon>Alphaproteobacteria</taxon>
        <taxon>Hyphomicrobiales</taxon>
        <taxon>Nitrobacteraceae</taxon>
        <taxon>Variibacter</taxon>
    </lineage>
</organism>
<keyword evidence="2" id="KW-0472">Membrane</keyword>
<keyword evidence="5" id="KW-1185">Reference proteome</keyword>
<evidence type="ECO:0000256" key="1">
    <source>
        <dbReference type="SAM" id="MobiDB-lite"/>
    </source>
</evidence>
<dbReference type="Gene3D" id="2.40.50.90">
    <property type="match status" value="1"/>
</dbReference>
<evidence type="ECO:0000313" key="5">
    <source>
        <dbReference type="Proteomes" id="UP000236884"/>
    </source>
</evidence>
<proteinExistence type="predicted"/>
<feature type="region of interest" description="Disordered" evidence="1">
    <location>
        <begin position="155"/>
        <end position="179"/>
    </location>
</feature>
<dbReference type="PANTHER" id="PTHR12302">
    <property type="entry name" value="EBNA2 BINDING PROTEIN P100"/>
    <property type="match status" value="1"/>
</dbReference>
<dbReference type="PANTHER" id="PTHR12302:SF26">
    <property type="entry name" value="BLR1266 PROTEIN"/>
    <property type="match status" value="1"/>
</dbReference>